<feature type="binding site" evidence="5">
    <location>
        <position position="154"/>
    </location>
    <ligand>
        <name>Ca(2+)</name>
        <dbReference type="ChEBI" id="CHEBI:29108"/>
    </ligand>
</feature>
<keyword evidence="5" id="KW-0479">Metal-binding</keyword>
<dbReference type="Gene3D" id="2.30.120.10">
    <property type="match status" value="1"/>
</dbReference>
<sequence length="782" mass="85053">MATFTLSGLKHPASISVDTWGMAHIRAETTQDAFFVQGFNAARDRLWQIDLWRKRGLGLLAADFGPGYLMQDRAARLFLYRGAMDVEWAAYGEDAQEICTAFAAGINAGIDQVLAGNMPLPPEFSELGNSPSHWHPEDVVRIRTHCLSRNAASELVRTKVQNLSDPEVDLLRWPLTPAVPDSEWDVTSPVDLPESALAVYELATAPVTFSPERLAATLDEAPLWTGIDAAKTVRRVEEAMEGSNNWVIAPALTKSGRAIMASDPHRAHAAPSLRYMVHLTAPDLDLIGAGEPSSPGVMAGHNGHAAFSLTIFCADQEDLMVHETAPDDAAAYRHGDAFVPMMQIDETFAVKGESDQTLPLLFTQYGPVIYRDKASNIALSVRTVFTDAGSAPYMGTLKTMRTNSVSTFRKAAETWGAPSVNLNYADVNGDICWQSAAYVPRRTGWRGLTPVNGDGHFEWDGYLTAADLPYLENPAQGFVHSANEMNLPDTWDHDKSPVGYEWFVDGRADRVAQVIAAGDAGDIAASCALQTDSFSALALRLIALLPDDGSTPAVSLLRNWDGYAETGSSAALLFELWLSSHLRPALLNKIAPDPELRKYLVPGNITTVVRLLEGEHAGLSARAGLAEDAARDMFLIQTLTQAWDATRAQYGDAPDNWRWGDLHKGWFDHAMTPVKAGFDVGPLDKGGSNSSVMLAYYDASDYRVRIGASVRMVVDVGAWDNSVWINAPGQSGIPTDPHYQDLAALWAEGQYVPMLYSTEAVDAATQQTFDLLPAGTTKETTK</sequence>
<dbReference type="InterPro" id="IPR043147">
    <property type="entry name" value="Penicillin_amidase_A-knob"/>
</dbReference>
<dbReference type="GO" id="GO:0008953">
    <property type="term" value="F:penicillin amidase activity"/>
    <property type="evidence" value="ECO:0007669"/>
    <property type="project" value="UniProtKB-EC"/>
</dbReference>
<evidence type="ECO:0000256" key="4">
    <source>
        <dbReference type="PIRSR" id="PIRSR001227-1"/>
    </source>
</evidence>
<evidence type="ECO:0000256" key="2">
    <source>
        <dbReference type="ARBA" id="ARBA00022801"/>
    </source>
</evidence>
<accession>A0A7W6E7F8</accession>
<comment type="cofactor">
    <cofactor evidence="5">
        <name>Ca(2+)</name>
        <dbReference type="ChEBI" id="CHEBI:29108"/>
    </cofactor>
    <text evidence="5">Binds 1 Ca(2+) ion per dimer.</text>
</comment>
<dbReference type="SUPFAM" id="SSF56235">
    <property type="entry name" value="N-terminal nucleophile aminohydrolases (Ntn hydrolases)"/>
    <property type="match status" value="1"/>
</dbReference>
<evidence type="ECO:0000256" key="5">
    <source>
        <dbReference type="PIRSR" id="PIRSR001227-2"/>
    </source>
</evidence>
<dbReference type="AlphaFoldDB" id="A0A7W6E7F8"/>
<comment type="similarity">
    <text evidence="1">Belongs to the peptidase S45 family.</text>
</comment>
<dbReference type="EC" id="3.5.1.11" evidence="6"/>
<dbReference type="InterPro" id="IPR014395">
    <property type="entry name" value="Pen/GL7ACA/AHL_acylase"/>
</dbReference>
<dbReference type="InterPro" id="IPR023343">
    <property type="entry name" value="Penicillin_amidase_dom1"/>
</dbReference>
<keyword evidence="5" id="KW-0106">Calcium</keyword>
<dbReference type="GO" id="GO:0046872">
    <property type="term" value="F:metal ion binding"/>
    <property type="evidence" value="ECO:0007669"/>
    <property type="project" value="UniProtKB-KW"/>
</dbReference>
<dbReference type="PIRSF" id="PIRSF001227">
    <property type="entry name" value="Pen_acylase"/>
    <property type="match status" value="1"/>
</dbReference>
<dbReference type="GO" id="GO:0017000">
    <property type="term" value="P:antibiotic biosynthetic process"/>
    <property type="evidence" value="ECO:0007669"/>
    <property type="project" value="InterPro"/>
</dbReference>
<proteinExistence type="inferred from homology"/>
<dbReference type="EMBL" id="JACIEI010000017">
    <property type="protein sequence ID" value="MBB3995619.1"/>
    <property type="molecule type" value="Genomic_DNA"/>
</dbReference>
<feature type="binding site" evidence="5">
    <location>
        <position position="315"/>
    </location>
    <ligand>
        <name>Ca(2+)</name>
        <dbReference type="ChEBI" id="CHEBI:29108"/>
    </ligand>
</feature>
<evidence type="ECO:0000313" key="6">
    <source>
        <dbReference type="EMBL" id="MBB3995619.1"/>
    </source>
</evidence>
<dbReference type="Gene3D" id="1.10.1400.10">
    <property type="match status" value="1"/>
</dbReference>
<feature type="binding site" evidence="5">
    <location>
        <position position="494"/>
    </location>
    <ligand>
        <name>Ca(2+)</name>
        <dbReference type="ChEBI" id="CHEBI:29108"/>
    </ligand>
</feature>
<name>A0A7W6E7F8_9RHOB</name>
<dbReference type="InterPro" id="IPR029055">
    <property type="entry name" value="Ntn_hydrolases_N"/>
</dbReference>
<dbReference type="CDD" id="cd03747">
    <property type="entry name" value="Ntn_PGA_like"/>
    <property type="match status" value="1"/>
</dbReference>
<dbReference type="PANTHER" id="PTHR34218">
    <property type="entry name" value="PEPTIDASE S45 PENICILLIN AMIDASE"/>
    <property type="match status" value="1"/>
</dbReference>
<comment type="caution">
    <text evidence="6">The sequence shown here is derived from an EMBL/GenBank/DDBJ whole genome shotgun (WGS) entry which is preliminary data.</text>
</comment>
<dbReference type="Gene3D" id="3.60.20.10">
    <property type="entry name" value="Glutamine Phosphoribosylpyrophosphate, subunit 1, domain 1"/>
    <property type="match status" value="1"/>
</dbReference>
<evidence type="ECO:0000256" key="1">
    <source>
        <dbReference type="ARBA" id="ARBA00006586"/>
    </source>
</evidence>
<dbReference type="RefSeq" id="WP_184567684.1">
    <property type="nucleotide sequence ID" value="NZ_JACIEI010000017.1"/>
</dbReference>
<reference evidence="6 7" key="1">
    <citation type="submission" date="2020-08" db="EMBL/GenBank/DDBJ databases">
        <title>Genomic Encyclopedia of Type Strains, Phase IV (KMG-IV): sequencing the most valuable type-strain genomes for metagenomic binning, comparative biology and taxonomic classification.</title>
        <authorList>
            <person name="Goeker M."/>
        </authorList>
    </citation>
    <scope>NUCLEOTIDE SEQUENCE [LARGE SCALE GENOMIC DNA]</scope>
    <source>
        <strain evidence="6 7">DSM 102234</strain>
    </source>
</reference>
<feature type="active site" description="Nucleophile" evidence="4">
    <location>
        <position position="243"/>
    </location>
</feature>
<keyword evidence="3" id="KW-0865">Zymogen</keyword>
<dbReference type="PANTHER" id="PTHR34218:SF4">
    <property type="entry name" value="ACYL-HOMOSERINE LACTONE ACYLASE QUIP"/>
    <property type="match status" value="1"/>
</dbReference>
<gene>
    <name evidence="6" type="ORF">GGR95_003281</name>
</gene>
<organism evidence="6 7">
    <name type="scientific">Sulfitobacter undariae</name>
    <dbReference type="NCBI Taxonomy" id="1563671"/>
    <lineage>
        <taxon>Bacteria</taxon>
        <taxon>Pseudomonadati</taxon>
        <taxon>Pseudomonadota</taxon>
        <taxon>Alphaproteobacteria</taxon>
        <taxon>Rhodobacterales</taxon>
        <taxon>Roseobacteraceae</taxon>
        <taxon>Sulfitobacter</taxon>
    </lineage>
</organism>
<protein>
    <submittedName>
        <fullName evidence="6">Penicillin amidase</fullName>
        <ecNumber evidence="6">3.5.1.11</ecNumber>
    </submittedName>
</protein>
<evidence type="ECO:0000256" key="3">
    <source>
        <dbReference type="ARBA" id="ARBA00023145"/>
    </source>
</evidence>
<keyword evidence="2 6" id="KW-0378">Hydrolase</keyword>
<dbReference type="Gene3D" id="1.10.439.10">
    <property type="entry name" value="Penicillin Amidohydrolase, domain 1"/>
    <property type="match status" value="1"/>
</dbReference>
<dbReference type="Pfam" id="PF01804">
    <property type="entry name" value="Penicil_amidase"/>
    <property type="match status" value="1"/>
</dbReference>
<keyword evidence="7" id="KW-1185">Reference proteome</keyword>
<feature type="binding site" evidence="5">
    <location>
        <position position="318"/>
    </location>
    <ligand>
        <name>Ca(2+)</name>
        <dbReference type="ChEBI" id="CHEBI:29108"/>
    </ligand>
</feature>
<evidence type="ECO:0000313" key="7">
    <source>
        <dbReference type="Proteomes" id="UP000530268"/>
    </source>
</evidence>
<dbReference type="Proteomes" id="UP000530268">
    <property type="component" value="Unassembled WGS sequence"/>
</dbReference>
<dbReference type="InterPro" id="IPR043146">
    <property type="entry name" value="Penicillin_amidase_N_B-knob"/>
</dbReference>
<dbReference type="InterPro" id="IPR002692">
    <property type="entry name" value="S45"/>
</dbReference>